<keyword evidence="3" id="KW-1185">Reference proteome</keyword>
<sequence length="355" mass="40249">MTEMLSDEDIQHMRSEFESWISSLQIPKVHKRSTLRFEPPIRPPITPPSDLISDAFKDGFLQGVKVGRELASDNASQSAPASDSTECTINKGPCCLMHVSARFEKSLEEALEREKELQEENQRLEKRLDELLGTMTPAIPKQSSPKLRDRLTEPHENRFAKVDAQLKDLQTSVDNLERLSTDHWHGWNGRFGDVFQRVGWLETFECEVKETRASDEDRLAQCEKDLGDLINVVEFAVERLDKLETMDGTSSTGKEGAQLTRLLGLVEHTKQIPHFYMDSGTMTVVPAVSTKYIADVDGEEGCNKYEERMEQMEQQIRDERKTLQEHVDATISSRIDELETKYTSLAGTGSSAEVL</sequence>
<dbReference type="EMBL" id="ML119710">
    <property type="protein sequence ID" value="RPA78546.1"/>
    <property type="molecule type" value="Genomic_DNA"/>
</dbReference>
<reference evidence="2 3" key="1">
    <citation type="journal article" date="2018" name="Nat. Ecol. Evol.">
        <title>Pezizomycetes genomes reveal the molecular basis of ectomycorrhizal truffle lifestyle.</title>
        <authorList>
            <person name="Murat C."/>
            <person name="Payen T."/>
            <person name="Noel B."/>
            <person name="Kuo A."/>
            <person name="Morin E."/>
            <person name="Chen J."/>
            <person name="Kohler A."/>
            <person name="Krizsan K."/>
            <person name="Balestrini R."/>
            <person name="Da Silva C."/>
            <person name="Montanini B."/>
            <person name="Hainaut M."/>
            <person name="Levati E."/>
            <person name="Barry K.W."/>
            <person name="Belfiori B."/>
            <person name="Cichocki N."/>
            <person name="Clum A."/>
            <person name="Dockter R.B."/>
            <person name="Fauchery L."/>
            <person name="Guy J."/>
            <person name="Iotti M."/>
            <person name="Le Tacon F."/>
            <person name="Lindquist E.A."/>
            <person name="Lipzen A."/>
            <person name="Malagnac F."/>
            <person name="Mello A."/>
            <person name="Molinier V."/>
            <person name="Miyauchi S."/>
            <person name="Poulain J."/>
            <person name="Riccioni C."/>
            <person name="Rubini A."/>
            <person name="Sitrit Y."/>
            <person name="Splivallo R."/>
            <person name="Traeger S."/>
            <person name="Wang M."/>
            <person name="Zifcakova L."/>
            <person name="Wipf D."/>
            <person name="Zambonelli A."/>
            <person name="Paolocci F."/>
            <person name="Nowrousian M."/>
            <person name="Ottonello S."/>
            <person name="Baldrian P."/>
            <person name="Spatafora J.W."/>
            <person name="Henrissat B."/>
            <person name="Nagy L.G."/>
            <person name="Aury J.M."/>
            <person name="Wincker P."/>
            <person name="Grigoriev I.V."/>
            <person name="Bonfante P."/>
            <person name="Martin F.M."/>
        </authorList>
    </citation>
    <scope>NUCLEOTIDE SEQUENCE [LARGE SCALE GENOMIC DNA]</scope>
    <source>
        <strain evidence="2 3">RN42</strain>
    </source>
</reference>
<protein>
    <submittedName>
        <fullName evidence="2">Uncharacterized protein</fullName>
    </submittedName>
</protein>
<evidence type="ECO:0000256" key="1">
    <source>
        <dbReference type="SAM" id="Coils"/>
    </source>
</evidence>
<evidence type="ECO:0000313" key="2">
    <source>
        <dbReference type="EMBL" id="RPA78546.1"/>
    </source>
</evidence>
<organism evidence="2 3">
    <name type="scientific">Ascobolus immersus RN42</name>
    <dbReference type="NCBI Taxonomy" id="1160509"/>
    <lineage>
        <taxon>Eukaryota</taxon>
        <taxon>Fungi</taxon>
        <taxon>Dikarya</taxon>
        <taxon>Ascomycota</taxon>
        <taxon>Pezizomycotina</taxon>
        <taxon>Pezizomycetes</taxon>
        <taxon>Pezizales</taxon>
        <taxon>Ascobolaceae</taxon>
        <taxon>Ascobolus</taxon>
    </lineage>
</organism>
<name>A0A3N4HZK5_ASCIM</name>
<dbReference type="AlphaFoldDB" id="A0A3N4HZK5"/>
<feature type="coiled-coil region" evidence="1">
    <location>
        <begin position="100"/>
        <end position="134"/>
    </location>
</feature>
<proteinExistence type="predicted"/>
<feature type="coiled-coil region" evidence="1">
    <location>
        <begin position="302"/>
        <end position="329"/>
    </location>
</feature>
<gene>
    <name evidence="2" type="ORF">BJ508DRAFT_309181</name>
</gene>
<evidence type="ECO:0000313" key="3">
    <source>
        <dbReference type="Proteomes" id="UP000275078"/>
    </source>
</evidence>
<keyword evidence="1" id="KW-0175">Coiled coil</keyword>
<dbReference type="Proteomes" id="UP000275078">
    <property type="component" value="Unassembled WGS sequence"/>
</dbReference>
<accession>A0A3N4HZK5</accession>